<dbReference type="InterPro" id="IPR008979">
    <property type="entry name" value="Galactose-bd-like_sf"/>
</dbReference>
<dbReference type="GO" id="GO:0046872">
    <property type="term" value="F:metal ion binding"/>
    <property type="evidence" value="ECO:0007669"/>
    <property type="project" value="UniProtKB-KW"/>
</dbReference>
<evidence type="ECO:0000259" key="8">
    <source>
        <dbReference type="SMART" id="SM00607"/>
    </source>
</evidence>
<dbReference type="Gene3D" id="2.60.120.260">
    <property type="entry name" value="Galactose-binding domain-like"/>
    <property type="match status" value="1"/>
</dbReference>
<comment type="function">
    <text evidence="1">Acts as a defensive agent. Recognizes blood group fucosylated oligosaccharides including A, B, H and Lewis B-type antigens. Does not recognize Lewis A antigen and has low affinity for monovalent haptens.</text>
</comment>
<dbReference type="SMART" id="SM00607">
    <property type="entry name" value="FTP"/>
    <property type="match status" value="1"/>
</dbReference>
<reference evidence="10" key="1">
    <citation type="submission" date="2025-08" db="UniProtKB">
        <authorList>
            <consortium name="RefSeq"/>
        </authorList>
    </citation>
    <scope>IDENTIFICATION</scope>
    <source>
        <strain evidence="10">J_2021</strain>
        <tissue evidence="10">Erythrocytes</tissue>
    </source>
</reference>
<dbReference type="Proteomes" id="UP000186698">
    <property type="component" value="Chromosome 6L"/>
</dbReference>
<keyword evidence="7" id="KW-1015">Disulfide bond</keyword>
<evidence type="ECO:0000313" key="9">
    <source>
        <dbReference type="Proteomes" id="UP000186698"/>
    </source>
</evidence>
<organism evidence="9 10">
    <name type="scientific">Xenopus laevis</name>
    <name type="common">African clawed frog</name>
    <dbReference type="NCBI Taxonomy" id="8355"/>
    <lineage>
        <taxon>Eukaryota</taxon>
        <taxon>Metazoa</taxon>
        <taxon>Chordata</taxon>
        <taxon>Craniata</taxon>
        <taxon>Vertebrata</taxon>
        <taxon>Euteleostomi</taxon>
        <taxon>Amphibia</taxon>
        <taxon>Batrachia</taxon>
        <taxon>Anura</taxon>
        <taxon>Pipoidea</taxon>
        <taxon>Pipidae</taxon>
        <taxon>Xenopodinae</taxon>
        <taxon>Xenopus</taxon>
        <taxon>Xenopus</taxon>
    </lineage>
</organism>
<dbReference type="AlphaFoldDB" id="A0A1L8G0A0"/>
<dbReference type="OMA" id="EAFICIS"/>
<dbReference type="Pfam" id="PF22633">
    <property type="entry name" value="F5_F8_type_C_2"/>
    <property type="match status" value="1"/>
</dbReference>
<gene>
    <name evidence="10" type="primary">LOC108719477</name>
</gene>
<feature type="domain" description="Fucolectin tachylectin-4 pentraxin-1" evidence="8">
    <location>
        <begin position="25"/>
        <end position="166"/>
    </location>
</feature>
<dbReference type="SUPFAM" id="SSF49785">
    <property type="entry name" value="Galactose-binding domain-like"/>
    <property type="match status" value="1"/>
</dbReference>
<keyword evidence="6" id="KW-0106">Calcium</keyword>
<keyword evidence="4" id="KW-0479">Metal-binding</keyword>
<proteinExistence type="inferred from homology"/>
<dbReference type="Bgee" id="108719477">
    <property type="expression patterns" value="Expressed in intestine and 3 other cell types or tissues"/>
</dbReference>
<evidence type="ECO:0000256" key="6">
    <source>
        <dbReference type="ARBA" id="ARBA00022837"/>
    </source>
</evidence>
<name>A0A1L8G0A0_XENLA</name>
<keyword evidence="9" id="KW-1185">Reference proteome</keyword>
<dbReference type="KEGG" id="xla:108719477"/>
<comment type="subunit">
    <text evidence="3">Homotrimer.</text>
</comment>
<dbReference type="GO" id="GO:0010185">
    <property type="term" value="P:regulation of cellular defense response"/>
    <property type="evidence" value="ECO:0007669"/>
    <property type="project" value="UniProtKB-ARBA"/>
</dbReference>
<evidence type="ECO:0000256" key="5">
    <source>
        <dbReference type="ARBA" id="ARBA00022734"/>
    </source>
</evidence>
<dbReference type="RefSeq" id="XP_018123823.1">
    <property type="nucleotide sequence ID" value="XM_018268334.2"/>
</dbReference>
<dbReference type="PaxDb" id="8355-A0A1L8G0A0"/>
<dbReference type="PANTHER" id="PTHR45713">
    <property type="entry name" value="FTP DOMAIN-CONTAINING PROTEIN"/>
    <property type="match status" value="1"/>
</dbReference>
<evidence type="ECO:0000256" key="1">
    <source>
        <dbReference type="ARBA" id="ARBA00002219"/>
    </source>
</evidence>
<evidence type="ECO:0000256" key="2">
    <source>
        <dbReference type="ARBA" id="ARBA00010147"/>
    </source>
</evidence>
<dbReference type="PROSITE" id="PS51257">
    <property type="entry name" value="PROKAR_LIPOPROTEIN"/>
    <property type="match status" value="1"/>
</dbReference>
<dbReference type="GO" id="GO:0042806">
    <property type="term" value="F:fucose binding"/>
    <property type="evidence" value="ECO:0007669"/>
    <property type="project" value="UniProtKB-ARBA"/>
</dbReference>
<dbReference type="InterPro" id="IPR051941">
    <property type="entry name" value="BG_Antigen-Binding_Lectin"/>
</dbReference>
<dbReference type="InterPro" id="IPR006585">
    <property type="entry name" value="FTP1"/>
</dbReference>
<dbReference type="OrthoDB" id="547680at2759"/>
<evidence type="ECO:0000313" key="10">
    <source>
        <dbReference type="RefSeq" id="XP_018123823.1"/>
    </source>
</evidence>
<dbReference type="GO" id="GO:0001868">
    <property type="term" value="P:regulation of complement activation, lectin pathway"/>
    <property type="evidence" value="ECO:0007669"/>
    <property type="project" value="UniProtKB-ARBA"/>
</dbReference>
<dbReference type="GeneID" id="108719477"/>
<evidence type="ECO:0000256" key="7">
    <source>
        <dbReference type="ARBA" id="ARBA00023157"/>
    </source>
</evidence>
<dbReference type="PANTHER" id="PTHR45713:SF13">
    <property type="entry name" value="LOC100127632 PROTEIN"/>
    <property type="match status" value="1"/>
</dbReference>
<comment type="similarity">
    <text evidence="2">Belongs to the fucolectin family.</text>
</comment>
<accession>A0A1L8G0A0</accession>
<keyword evidence="5" id="KW-0430">Lectin</keyword>
<sequence>MKCMVVLLACAAAGLAQSCAPQPGAQNLAKSGAVRQSSIYSALYPAEKAIDGIKETNSFTRPCAITAYEKGAWWQVDLRNSYKVGSVVIVNRGDCCSDRLKGAEIRVGNSANNNNQVCATITNISQTTITVCCNGMEGRYLSIVIPGRNEYLQLCEVEVYGEESKNEGQKLCW</sequence>
<protein>
    <submittedName>
        <fullName evidence="10">Pentraxin fusion protein-like</fullName>
    </submittedName>
</protein>
<evidence type="ECO:0000256" key="4">
    <source>
        <dbReference type="ARBA" id="ARBA00022723"/>
    </source>
</evidence>
<evidence type="ECO:0000256" key="3">
    <source>
        <dbReference type="ARBA" id="ARBA00011233"/>
    </source>
</evidence>